<evidence type="ECO:0000256" key="5">
    <source>
        <dbReference type="ARBA" id="ARBA00022691"/>
    </source>
</evidence>
<evidence type="ECO:0000256" key="8">
    <source>
        <dbReference type="ARBA" id="ARBA00048434"/>
    </source>
</evidence>
<evidence type="ECO:0000256" key="1">
    <source>
        <dbReference type="ARBA" id="ARBA00012797"/>
    </source>
</evidence>
<dbReference type="EMBL" id="QVQW01000020">
    <property type="protein sequence ID" value="RKU45569.1"/>
    <property type="molecule type" value="Genomic_DNA"/>
</dbReference>
<dbReference type="PANTHER" id="PTHR13563">
    <property type="entry name" value="TRNA (GUANINE-9-) METHYLTRANSFERASE"/>
    <property type="match status" value="1"/>
</dbReference>
<evidence type="ECO:0000313" key="12">
    <source>
        <dbReference type="Proteomes" id="UP000275385"/>
    </source>
</evidence>
<evidence type="ECO:0000259" key="10">
    <source>
        <dbReference type="PROSITE" id="PS51675"/>
    </source>
</evidence>
<keyword evidence="4 11" id="KW-0808">Transferase</keyword>
<feature type="region of interest" description="Disordered" evidence="9">
    <location>
        <begin position="411"/>
        <end position="490"/>
    </location>
</feature>
<evidence type="ECO:0000313" key="11">
    <source>
        <dbReference type="EMBL" id="RKU45569.1"/>
    </source>
</evidence>
<evidence type="ECO:0000256" key="7">
    <source>
        <dbReference type="ARBA" id="ARBA00032166"/>
    </source>
</evidence>
<feature type="compositionally biased region" description="Polar residues" evidence="9">
    <location>
        <begin position="66"/>
        <end position="82"/>
    </location>
</feature>
<dbReference type="GO" id="GO:0005634">
    <property type="term" value="C:nucleus"/>
    <property type="evidence" value="ECO:0007669"/>
    <property type="project" value="TreeGrafter"/>
</dbReference>
<dbReference type="EC" id="2.1.1.221" evidence="1"/>
<dbReference type="InterPro" id="IPR028564">
    <property type="entry name" value="MT_TRM10-typ"/>
</dbReference>
<dbReference type="PANTHER" id="PTHR13563:SF13">
    <property type="entry name" value="TRNA METHYLTRANSFERASE 10 HOMOLOG A"/>
    <property type="match status" value="1"/>
</dbReference>
<feature type="compositionally biased region" description="Basic and acidic residues" evidence="9">
    <location>
        <begin position="153"/>
        <end position="188"/>
    </location>
</feature>
<gene>
    <name evidence="11" type="primary">TRM10</name>
    <name evidence="11" type="ORF">DL546_006879</name>
</gene>
<dbReference type="AlphaFoldDB" id="A0A420YCD4"/>
<dbReference type="Proteomes" id="UP000275385">
    <property type="component" value="Unassembled WGS sequence"/>
</dbReference>
<feature type="region of interest" description="Disordered" evidence="9">
    <location>
        <begin position="31"/>
        <end position="189"/>
    </location>
</feature>
<dbReference type="Gene3D" id="3.40.1280.30">
    <property type="match status" value="1"/>
</dbReference>
<protein>
    <recommendedName>
        <fullName evidence="2">tRNA (guanine(9)-N1)-methyltransferase</fullName>
        <ecNumber evidence="1">2.1.1.221</ecNumber>
    </recommendedName>
    <alternativeName>
        <fullName evidence="7">tRNA methyltransferase 10</fullName>
    </alternativeName>
    <alternativeName>
        <fullName evidence="6">tRNA(m1G9)-methyltransferase</fullName>
    </alternativeName>
</protein>
<sequence>MFYKVNQQGPTQSFSSGRILLQSKMAMMGGAEFGIEPPKAPEEQAAEQQTVAAGVGAPTEGDTPAETVTGQKRSAEENLNSDNQKRSREDSPSEAGISEAGNNTPSALPTHDEDGKPLSKNQLKRLKRQQRWEEKKEDRKSKRKDKRHALQARKRDELQSKLEAAKAEGRDAAEVIREHQSKPPKRTENPVPVSFILDCGFEEYMRDGEKVSLSSQVVRSYAMTRMAKYQAHLFVSGYGGTLKERFEGVLNNNHKGWKGAMVLEGDFLEAAKKANEVMKGPGAGKIQGALANQEGVKEEEGEEGVDRSVVYLTSDSPYTLERLEPYTSYVIGGIVDRNREKGLCYNKAVEHKVRTAKLPIGEYMAMQSRFVLTTNQVVEIMDKWLECGDWSEAFLHVIPPRKGAVVKNNGEIKQEQNEDPQDVEDAREQAAAEQEKADDVAKETEEKHVTGADEALEATGAFTADEETVVSQTGGGAVPATQEGTNQQTV</sequence>
<feature type="compositionally biased region" description="Basic and acidic residues" evidence="9">
    <location>
        <begin position="424"/>
        <end position="451"/>
    </location>
</feature>
<reference evidence="11 12" key="1">
    <citation type="submission" date="2018-08" db="EMBL/GenBank/DDBJ databases">
        <title>Draft genome of the lignicolous fungus Coniochaeta pulveracea.</title>
        <authorList>
            <person name="Borstlap C.J."/>
            <person name="De Witt R.N."/>
            <person name="Botha A."/>
            <person name="Volschenk H."/>
        </authorList>
    </citation>
    <scope>NUCLEOTIDE SEQUENCE [LARGE SCALE GENOMIC DNA]</scope>
    <source>
        <strain evidence="11 12">CAB683</strain>
    </source>
</reference>
<evidence type="ECO:0000256" key="9">
    <source>
        <dbReference type="SAM" id="MobiDB-lite"/>
    </source>
</evidence>
<evidence type="ECO:0000256" key="2">
    <source>
        <dbReference type="ARBA" id="ARBA00020451"/>
    </source>
</evidence>
<evidence type="ECO:0000256" key="4">
    <source>
        <dbReference type="ARBA" id="ARBA00022679"/>
    </source>
</evidence>
<organism evidence="11 12">
    <name type="scientific">Coniochaeta pulveracea</name>
    <dbReference type="NCBI Taxonomy" id="177199"/>
    <lineage>
        <taxon>Eukaryota</taxon>
        <taxon>Fungi</taxon>
        <taxon>Dikarya</taxon>
        <taxon>Ascomycota</taxon>
        <taxon>Pezizomycotina</taxon>
        <taxon>Sordariomycetes</taxon>
        <taxon>Sordariomycetidae</taxon>
        <taxon>Coniochaetales</taxon>
        <taxon>Coniochaetaceae</taxon>
        <taxon>Coniochaeta</taxon>
    </lineage>
</organism>
<comment type="caution">
    <text evidence="11">The sequence shown here is derived from an EMBL/GenBank/DDBJ whole genome shotgun (WGS) entry which is preliminary data.</text>
</comment>
<keyword evidence="12" id="KW-1185">Reference proteome</keyword>
<dbReference type="GO" id="GO:0052905">
    <property type="term" value="F:tRNA (guanosine(9)-N1)-methyltransferase activity"/>
    <property type="evidence" value="ECO:0007669"/>
    <property type="project" value="UniProtKB-EC"/>
</dbReference>
<dbReference type="InterPro" id="IPR007356">
    <property type="entry name" value="tRNA_m1G_MeTrfase_euk"/>
</dbReference>
<evidence type="ECO:0000256" key="3">
    <source>
        <dbReference type="ARBA" id="ARBA00022603"/>
    </source>
</evidence>
<dbReference type="GO" id="GO:0000049">
    <property type="term" value="F:tRNA binding"/>
    <property type="evidence" value="ECO:0007669"/>
    <property type="project" value="TreeGrafter"/>
</dbReference>
<dbReference type="InterPro" id="IPR038459">
    <property type="entry name" value="MT_TRM10-typ_sf"/>
</dbReference>
<dbReference type="STRING" id="177199.A0A420YCD4"/>
<feature type="compositionally biased region" description="Basic residues" evidence="9">
    <location>
        <begin position="141"/>
        <end position="152"/>
    </location>
</feature>
<name>A0A420YCD4_9PEZI</name>
<keyword evidence="3 11" id="KW-0489">Methyltransferase</keyword>
<accession>A0A420YCD4</accession>
<comment type="catalytic activity">
    <reaction evidence="8">
        <text>guanosine(9) in tRNA + S-adenosyl-L-methionine = N(1)-methylguanosine(9) in tRNA + S-adenosyl-L-homocysteine + H(+)</text>
        <dbReference type="Rhea" id="RHEA:43156"/>
        <dbReference type="Rhea" id="RHEA-COMP:10367"/>
        <dbReference type="Rhea" id="RHEA-COMP:10368"/>
        <dbReference type="ChEBI" id="CHEBI:15378"/>
        <dbReference type="ChEBI" id="CHEBI:57856"/>
        <dbReference type="ChEBI" id="CHEBI:59789"/>
        <dbReference type="ChEBI" id="CHEBI:73542"/>
        <dbReference type="ChEBI" id="CHEBI:74269"/>
        <dbReference type="EC" id="2.1.1.221"/>
    </reaction>
</comment>
<dbReference type="CDD" id="cd18089">
    <property type="entry name" value="SPOUT_Trm10-like"/>
    <property type="match status" value="1"/>
</dbReference>
<feature type="domain" description="SAM-dependent MTase TRM10-type" evidence="10">
    <location>
        <begin position="179"/>
        <end position="405"/>
    </location>
</feature>
<dbReference type="OrthoDB" id="278300at2759"/>
<feature type="compositionally biased region" description="Basic and acidic residues" evidence="9">
    <location>
        <begin position="130"/>
        <end position="140"/>
    </location>
</feature>
<dbReference type="GO" id="GO:0002939">
    <property type="term" value="P:tRNA N1-guanine methylation"/>
    <property type="evidence" value="ECO:0007669"/>
    <property type="project" value="TreeGrafter"/>
</dbReference>
<proteinExistence type="predicted"/>
<evidence type="ECO:0000256" key="6">
    <source>
        <dbReference type="ARBA" id="ARBA00031792"/>
    </source>
</evidence>
<keyword evidence="5" id="KW-0949">S-adenosyl-L-methionine</keyword>
<dbReference type="PROSITE" id="PS51675">
    <property type="entry name" value="SAM_MT_TRM10"/>
    <property type="match status" value="1"/>
</dbReference>